<dbReference type="EMBL" id="JABSTU010000011">
    <property type="protein sequence ID" value="KAH8010149.1"/>
    <property type="molecule type" value="Genomic_DNA"/>
</dbReference>
<dbReference type="Gene3D" id="3.30.70.330">
    <property type="match status" value="2"/>
</dbReference>
<feature type="domain" description="RRM" evidence="3">
    <location>
        <begin position="2"/>
        <end position="75"/>
    </location>
</feature>
<dbReference type="PROSITE" id="PS50102">
    <property type="entry name" value="RRM"/>
    <property type="match status" value="2"/>
</dbReference>
<evidence type="ECO:0000313" key="5">
    <source>
        <dbReference type="Proteomes" id="UP000821866"/>
    </source>
</evidence>
<reference evidence="4" key="1">
    <citation type="journal article" date="2020" name="Cell">
        <title>Large-Scale Comparative Analyses of Tick Genomes Elucidate Their Genetic Diversity and Vector Capacities.</title>
        <authorList>
            <consortium name="Tick Genome and Microbiome Consortium (TIGMIC)"/>
            <person name="Jia N."/>
            <person name="Wang J."/>
            <person name="Shi W."/>
            <person name="Du L."/>
            <person name="Sun Y."/>
            <person name="Zhan W."/>
            <person name="Jiang J.F."/>
            <person name="Wang Q."/>
            <person name="Zhang B."/>
            <person name="Ji P."/>
            <person name="Bell-Sakyi L."/>
            <person name="Cui X.M."/>
            <person name="Yuan T.T."/>
            <person name="Jiang B.G."/>
            <person name="Yang W.F."/>
            <person name="Lam T.T."/>
            <person name="Chang Q.C."/>
            <person name="Ding S.J."/>
            <person name="Wang X.J."/>
            <person name="Zhu J.G."/>
            <person name="Ruan X.D."/>
            <person name="Zhao L."/>
            <person name="Wei J.T."/>
            <person name="Ye R.Z."/>
            <person name="Que T.C."/>
            <person name="Du C.H."/>
            <person name="Zhou Y.H."/>
            <person name="Cheng J.X."/>
            <person name="Dai P.F."/>
            <person name="Guo W.B."/>
            <person name="Han X.H."/>
            <person name="Huang E.J."/>
            <person name="Li L.F."/>
            <person name="Wei W."/>
            <person name="Gao Y.C."/>
            <person name="Liu J.Z."/>
            <person name="Shao H.Z."/>
            <person name="Wang X."/>
            <person name="Wang C.C."/>
            <person name="Yang T.C."/>
            <person name="Huo Q.B."/>
            <person name="Li W."/>
            <person name="Chen H.Y."/>
            <person name="Chen S.E."/>
            <person name="Zhou L.G."/>
            <person name="Ni X.B."/>
            <person name="Tian J.H."/>
            <person name="Sheng Y."/>
            <person name="Liu T."/>
            <person name="Pan Y.S."/>
            <person name="Xia L.Y."/>
            <person name="Li J."/>
            <person name="Zhao F."/>
            <person name="Cao W.C."/>
        </authorList>
    </citation>
    <scope>NUCLEOTIDE SEQUENCE</scope>
    <source>
        <strain evidence="4">Rmic-2018</strain>
    </source>
</reference>
<dbReference type="InterPro" id="IPR035979">
    <property type="entry name" value="RBD_domain_sf"/>
</dbReference>
<dbReference type="InterPro" id="IPR004088">
    <property type="entry name" value="KH_dom_type_1"/>
</dbReference>
<dbReference type="SUPFAM" id="SSF54928">
    <property type="entry name" value="RNA-binding domain, RBD"/>
    <property type="match status" value="2"/>
</dbReference>
<dbReference type="PROSITE" id="PS50084">
    <property type="entry name" value="KH_TYPE_1"/>
    <property type="match status" value="1"/>
</dbReference>
<dbReference type="GO" id="GO:0003729">
    <property type="term" value="F:mRNA binding"/>
    <property type="evidence" value="ECO:0007669"/>
    <property type="project" value="TreeGrafter"/>
</dbReference>
<dbReference type="InterPro" id="IPR012677">
    <property type="entry name" value="Nucleotide-bd_a/b_plait_sf"/>
</dbReference>
<sequence length="297" mass="32340">MNKLYIGNLPADVNEGSIRELFHQQTGVVPKSVLLKKGGYAFVECSDDLVISKAIEALNGHSFMGSQLLVEPQQSTPQNRRGRGNRVHVSNIPIHVQRDEIHDLLSTFGTVQNLELRTRRGMVSDAASFSVPPSKHENQSYRAQVTYETPEQAQQAVAQLRDYEYQGSVLRAEYAMDVIRNGGGSGGGGRNNMRMGGNRPMFRPFSYTGGQGSPMRQSDFPLRILVLSDMVGAIIGRAGGTIRQITQQSRARYSAADPQVAGSNPGCNGFISDGGGNVVGNSHDALRHPIVPFQEMV</sequence>
<evidence type="ECO:0000256" key="1">
    <source>
        <dbReference type="ARBA" id="ARBA00022884"/>
    </source>
</evidence>
<evidence type="ECO:0000313" key="4">
    <source>
        <dbReference type="EMBL" id="KAH8010149.1"/>
    </source>
</evidence>
<dbReference type="VEuPathDB" id="VectorBase:LOC119178779"/>
<feature type="domain" description="RRM" evidence="3">
    <location>
        <begin position="85"/>
        <end position="177"/>
    </location>
</feature>
<dbReference type="GO" id="GO:0010468">
    <property type="term" value="P:regulation of gene expression"/>
    <property type="evidence" value="ECO:0007669"/>
    <property type="project" value="UniProtKB-ARBA"/>
</dbReference>
<dbReference type="Gene3D" id="3.30.310.210">
    <property type="match status" value="1"/>
</dbReference>
<dbReference type="CDD" id="cd12358">
    <property type="entry name" value="RRM1_VICKZ"/>
    <property type="match status" value="1"/>
</dbReference>
<organism evidence="4 5">
    <name type="scientific">Rhipicephalus microplus</name>
    <name type="common">Cattle tick</name>
    <name type="synonym">Boophilus microplus</name>
    <dbReference type="NCBI Taxonomy" id="6941"/>
    <lineage>
        <taxon>Eukaryota</taxon>
        <taxon>Metazoa</taxon>
        <taxon>Ecdysozoa</taxon>
        <taxon>Arthropoda</taxon>
        <taxon>Chelicerata</taxon>
        <taxon>Arachnida</taxon>
        <taxon>Acari</taxon>
        <taxon>Parasitiformes</taxon>
        <taxon>Ixodida</taxon>
        <taxon>Ixodoidea</taxon>
        <taxon>Ixodidae</taxon>
        <taxon>Rhipicephalinae</taxon>
        <taxon>Rhipicephalus</taxon>
        <taxon>Boophilus</taxon>
    </lineage>
</organism>
<dbReference type="Pfam" id="PF00013">
    <property type="entry name" value="KH_1"/>
    <property type="match status" value="1"/>
</dbReference>
<gene>
    <name evidence="4" type="ORF">HPB51_025420</name>
</gene>
<dbReference type="PANTHER" id="PTHR48025">
    <property type="entry name" value="OS02G0815200 PROTEIN"/>
    <property type="match status" value="1"/>
</dbReference>
<comment type="caution">
    <text evidence="4">The sequence shown here is derived from an EMBL/GenBank/DDBJ whole genome shotgun (WGS) entry which is preliminary data.</text>
</comment>
<dbReference type="InterPro" id="IPR050502">
    <property type="entry name" value="Euk_RNA-bind_prot"/>
</dbReference>
<dbReference type="AlphaFoldDB" id="A0A9J6D7Q9"/>
<keyword evidence="5" id="KW-1185">Reference proteome</keyword>
<proteinExistence type="predicted"/>
<dbReference type="Proteomes" id="UP000821866">
    <property type="component" value="Chromosome 9"/>
</dbReference>
<evidence type="ECO:0000256" key="2">
    <source>
        <dbReference type="PROSITE-ProRule" id="PRU00176"/>
    </source>
</evidence>
<dbReference type="InterPro" id="IPR000504">
    <property type="entry name" value="RRM_dom"/>
</dbReference>
<evidence type="ECO:0000259" key="3">
    <source>
        <dbReference type="PROSITE" id="PS50102"/>
    </source>
</evidence>
<protein>
    <recommendedName>
        <fullName evidence="3">RRM domain-containing protein</fullName>
    </recommendedName>
</protein>
<dbReference type="SUPFAM" id="SSF54791">
    <property type="entry name" value="Eukaryotic type KH-domain (KH-domain type I)"/>
    <property type="match status" value="1"/>
</dbReference>
<dbReference type="InterPro" id="IPR036612">
    <property type="entry name" value="KH_dom_type_1_sf"/>
</dbReference>
<dbReference type="PANTHER" id="PTHR48025:SF1">
    <property type="entry name" value="RRM DOMAIN-CONTAINING PROTEIN"/>
    <property type="match status" value="1"/>
</dbReference>
<accession>A0A9J6D7Q9</accession>
<reference evidence="4" key="2">
    <citation type="submission" date="2021-09" db="EMBL/GenBank/DDBJ databases">
        <authorList>
            <person name="Jia N."/>
            <person name="Wang J."/>
            <person name="Shi W."/>
            <person name="Du L."/>
            <person name="Sun Y."/>
            <person name="Zhan W."/>
            <person name="Jiang J."/>
            <person name="Wang Q."/>
            <person name="Zhang B."/>
            <person name="Ji P."/>
            <person name="Sakyi L.B."/>
            <person name="Cui X."/>
            <person name="Yuan T."/>
            <person name="Jiang B."/>
            <person name="Yang W."/>
            <person name="Lam T.T.-Y."/>
            <person name="Chang Q."/>
            <person name="Ding S."/>
            <person name="Wang X."/>
            <person name="Zhu J."/>
            <person name="Ruan X."/>
            <person name="Zhao L."/>
            <person name="Wei J."/>
            <person name="Que T."/>
            <person name="Du C."/>
            <person name="Cheng J."/>
            <person name="Dai P."/>
            <person name="Han X."/>
            <person name="Huang E."/>
            <person name="Gao Y."/>
            <person name="Liu J."/>
            <person name="Shao H."/>
            <person name="Ye R."/>
            <person name="Li L."/>
            <person name="Wei W."/>
            <person name="Wang X."/>
            <person name="Wang C."/>
            <person name="Huo Q."/>
            <person name="Li W."/>
            <person name="Guo W."/>
            <person name="Chen H."/>
            <person name="Chen S."/>
            <person name="Zhou L."/>
            <person name="Zhou L."/>
            <person name="Ni X."/>
            <person name="Tian J."/>
            <person name="Zhou Y."/>
            <person name="Sheng Y."/>
            <person name="Liu T."/>
            <person name="Pan Y."/>
            <person name="Xia L."/>
            <person name="Li J."/>
            <person name="Zhao F."/>
            <person name="Cao W."/>
        </authorList>
    </citation>
    <scope>NUCLEOTIDE SEQUENCE</scope>
    <source>
        <strain evidence="4">Rmic-2018</strain>
        <tissue evidence="4">Larvae</tissue>
    </source>
</reference>
<dbReference type="Pfam" id="PF00076">
    <property type="entry name" value="RRM_1"/>
    <property type="match status" value="1"/>
</dbReference>
<dbReference type="SMART" id="SM00360">
    <property type="entry name" value="RRM"/>
    <property type="match status" value="2"/>
</dbReference>
<keyword evidence="1 2" id="KW-0694">RNA-binding</keyword>
<dbReference type="GO" id="GO:0005634">
    <property type="term" value="C:nucleus"/>
    <property type="evidence" value="ECO:0007669"/>
    <property type="project" value="TreeGrafter"/>
</dbReference>
<name>A0A9J6D7Q9_RHIMP</name>